<dbReference type="PANTHER" id="PTHR30622:SF4">
    <property type="entry name" value="UNDECAPRENYL-DIPHOSPHATASE"/>
    <property type="match status" value="1"/>
</dbReference>
<comment type="subcellular location">
    <subcellularLocation>
        <location evidence="1 14">Cell membrane</location>
        <topology evidence="1 14">Multi-pass membrane protein</topology>
    </subcellularLocation>
</comment>
<protein>
    <recommendedName>
        <fullName evidence="4 14">Undecaprenyl-diphosphatase</fullName>
        <ecNumber evidence="3 14">3.6.1.27</ecNumber>
    </recommendedName>
    <alternativeName>
        <fullName evidence="12 14">Bacitracin resistance protein</fullName>
    </alternativeName>
    <alternativeName>
        <fullName evidence="11 14">Undecaprenyl pyrophosphate phosphatase</fullName>
    </alternativeName>
</protein>
<keyword evidence="14" id="KW-0961">Cell wall biogenesis/degradation</keyword>
<keyword evidence="6 14" id="KW-0812">Transmembrane</keyword>
<feature type="transmembrane region" description="Helical" evidence="14">
    <location>
        <begin position="204"/>
        <end position="225"/>
    </location>
</feature>
<evidence type="ECO:0000256" key="14">
    <source>
        <dbReference type="HAMAP-Rule" id="MF_01006"/>
    </source>
</evidence>
<evidence type="ECO:0000256" key="5">
    <source>
        <dbReference type="ARBA" id="ARBA00022475"/>
    </source>
</evidence>
<gene>
    <name evidence="14" type="primary">uppP</name>
    <name evidence="15" type="ORF">AMJ52_05690</name>
</gene>
<dbReference type="PATRIC" id="fig|1703772.3.peg.1749"/>
<keyword evidence="10 14" id="KW-0046">Antibiotic resistance</keyword>
<evidence type="ECO:0000256" key="9">
    <source>
        <dbReference type="ARBA" id="ARBA00023136"/>
    </source>
</evidence>
<keyword evidence="8 14" id="KW-1133">Transmembrane helix</keyword>
<evidence type="ECO:0000256" key="13">
    <source>
        <dbReference type="ARBA" id="ARBA00047594"/>
    </source>
</evidence>
<dbReference type="GO" id="GO:0046677">
    <property type="term" value="P:response to antibiotic"/>
    <property type="evidence" value="ECO:0007669"/>
    <property type="project" value="UniProtKB-UniRule"/>
</dbReference>
<reference evidence="15 16" key="1">
    <citation type="journal article" date="2015" name="Microbiome">
        <title>Genomic resolution of linkages in carbon, nitrogen, and sulfur cycling among widespread estuary sediment bacteria.</title>
        <authorList>
            <person name="Baker B.J."/>
            <person name="Lazar C.S."/>
            <person name="Teske A.P."/>
            <person name="Dick G.J."/>
        </authorList>
    </citation>
    <scope>NUCLEOTIDE SEQUENCE [LARGE SCALE GENOMIC DNA]</scope>
    <source>
        <strain evidence="15">DG_78</strain>
    </source>
</reference>
<keyword evidence="14" id="KW-0573">Peptidoglycan synthesis</keyword>
<dbReference type="Proteomes" id="UP000051012">
    <property type="component" value="Unassembled WGS sequence"/>
</dbReference>
<feature type="transmembrane region" description="Helical" evidence="14">
    <location>
        <begin position="174"/>
        <end position="192"/>
    </location>
</feature>
<dbReference type="EMBL" id="LJNI01000064">
    <property type="protein sequence ID" value="KPJ72639.1"/>
    <property type="molecule type" value="Genomic_DNA"/>
</dbReference>
<dbReference type="GO" id="GO:0071555">
    <property type="term" value="P:cell wall organization"/>
    <property type="evidence" value="ECO:0007669"/>
    <property type="project" value="UniProtKB-KW"/>
</dbReference>
<comment type="function">
    <text evidence="14">Catalyzes the dephosphorylation of undecaprenyl diphosphate (UPP). Confers resistance to bacitracin.</text>
</comment>
<evidence type="ECO:0000256" key="6">
    <source>
        <dbReference type="ARBA" id="ARBA00022692"/>
    </source>
</evidence>
<dbReference type="GO" id="GO:0005886">
    <property type="term" value="C:plasma membrane"/>
    <property type="evidence" value="ECO:0007669"/>
    <property type="project" value="UniProtKB-SubCell"/>
</dbReference>
<dbReference type="InterPro" id="IPR003824">
    <property type="entry name" value="UppP"/>
</dbReference>
<comment type="catalytic activity">
    <reaction evidence="13 14">
        <text>di-trans,octa-cis-undecaprenyl diphosphate + H2O = di-trans,octa-cis-undecaprenyl phosphate + phosphate + H(+)</text>
        <dbReference type="Rhea" id="RHEA:28094"/>
        <dbReference type="ChEBI" id="CHEBI:15377"/>
        <dbReference type="ChEBI" id="CHEBI:15378"/>
        <dbReference type="ChEBI" id="CHEBI:43474"/>
        <dbReference type="ChEBI" id="CHEBI:58405"/>
        <dbReference type="ChEBI" id="CHEBI:60392"/>
        <dbReference type="EC" id="3.6.1.27"/>
    </reaction>
</comment>
<evidence type="ECO:0000256" key="1">
    <source>
        <dbReference type="ARBA" id="ARBA00004651"/>
    </source>
</evidence>
<dbReference type="HAMAP" id="MF_01006">
    <property type="entry name" value="Undec_diphosphatase"/>
    <property type="match status" value="1"/>
</dbReference>
<proteinExistence type="inferred from homology"/>
<evidence type="ECO:0000256" key="3">
    <source>
        <dbReference type="ARBA" id="ARBA00012374"/>
    </source>
</evidence>
<evidence type="ECO:0000256" key="4">
    <source>
        <dbReference type="ARBA" id="ARBA00021581"/>
    </source>
</evidence>
<dbReference type="PANTHER" id="PTHR30622">
    <property type="entry name" value="UNDECAPRENYL-DIPHOSPHATASE"/>
    <property type="match status" value="1"/>
</dbReference>
<comment type="similarity">
    <text evidence="2 14">Belongs to the UppP family.</text>
</comment>
<evidence type="ECO:0000256" key="2">
    <source>
        <dbReference type="ARBA" id="ARBA00010621"/>
    </source>
</evidence>
<evidence type="ECO:0000256" key="11">
    <source>
        <dbReference type="ARBA" id="ARBA00032707"/>
    </source>
</evidence>
<feature type="transmembrane region" description="Helical" evidence="14">
    <location>
        <begin position="134"/>
        <end position="154"/>
    </location>
</feature>
<sequence>MILQAIILGIVQGLTEFLPVSSSGHLAILERYFNITQPVVLAAFLHFGTFIATVVFFFKPIMDIIKGLMRGNKEAINYILNIAIGTMPIVIFALLFTSAIEQVFTDIKLVAILLGLTGIVLLMTNIIRKQQGNVDRLSALIIGIGQMFATFPGLSRSGLTISAGFFSGVKSGEAFKFSFLLSLPAVFGANLLELRNISVIDNYAALCVGVACSFVSGLLALKILHRLVHQRFHLFGIYCLIISVLFLLVK</sequence>
<dbReference type="Pfam" id="PF02673">
    <property type="entry name" value="BacA"/>
    <property type="match status" value="1"/>
</dbReference>
<evidence type="ECO:0000313" key="16">
    <source>
        <dbReference type="Proteomes" id="UP000051012"/>
    </source>
</evidence>
<evidence type="ECO:0000256" key="8">
    <source>
        <dbReference type="ARBA" id="ARBA00022989"/>
    </source>
</evidence>
<accession>A0A0S7YDV1</accession>
<feature type="transmembrane region" description="Helical" evidence="14">
    <location>
        <begin position="39"/>
        <end position="58"/>
    </location>
</feature>
<keyword evidence="9 14" id="KW-0472">Membrane</keyword>
<feature type="transmembrane region" description="Helical" evidence="14">
    <location>
        <begin position="78"/>
        <end position="97"/>
    </location>
</feature>
<organism evidence="15 16">
    <name type="scientific">candidate division TA06 bacterium DG_78</name>
    <dbReference type="NCBI Taxonomy" id="1703772"/>
    <lineage>
        <taxon>Bacteria</taxon>
        <taxon>Bacteria division TA06</taxon>
    </lineage>
</organism>
<feature type="transmembrane region" description="Helical" evidence="14">
    <location>
        <begin position="109"/>
        <end position="127"/>
    </location>
</feature>
<dbReference type="GO" id="GO:0008360">
    <property type="term" value="P:regulation of cell shape"/>
    <property type="evidence" value="ECO:0007669"/>
    <property type="project" value="UniProtKB-KW"/>
</dbReference>
<comment type="miscellaneous">
    <text evidence="14">Bacitracin is thought to be involved in the inhibition of peptidoglycan synthesis by sequestering undecaprenyl diphosphate, thereby reducing the pool of lipid carrier available.</text>
</comment>
<name>A0A0S7YDV1_UNCT6</name>
<keyword evidence="7 14" id="KW-0378">Hydrolase</keyword>
<evidence type="ECO:0000256" key="12">
    <source>
        <dbReference type="ARBA" id="ARBA00032932"/>
    </source>
</evidence>
<keyword evidence="5 14" id="KW-1003">Cell membrane</keyword>
<comment type="caution">
    <text evidence="15">The sequence shown here is derived from an EMBL/GenBank/DDBJ whole genome shotgun (WGS) entry which is preliminary data.</text>
</comment>
<evidence type="ECO:0000256" key="10">
    <source>
        <dbReference type="ARBA" id="ARBA00023251"/>
    </source>
</evidence>
<dbReference type="GO" id="GO:0009252">
    <property type="term" value="P:peptidoglycan biosynthetic process"/>
    <property type="evidence" value="ECO:0007669"/>
    <property type="project" value="UniProtKB-KW"/>
</dbReference>
<dbReference type="AlphaFoldDB" id="A0A0S7YDV1"/>
<evidence type="ECO:0000313" key="15">
    <source>
        <dbReference type="EMBL" id="KPJ72639.1"/>
    </source>
</evidence>
<dbReference type="GO" id="GO:0050380">
    <property type="term" value="F:undecaprenyl-diphosphatase activity"/>
    <property type="evidence" value="ECO:0007669"/>
    <property type="project" value="UniProtKB-UniRule"/>
</dbReference>
<keyword evidence="14" id="KW-0133">Cell shape</keyword>
<evidence type="ECO:0000256" key="7">
    <source>
        <dbReference type="ARBA" id="ARBA00022801"/>
    </source>
</evidence>
<feature type="transmembrane region" description="Helical" evidence="14">
    <location>
        <begin position="231"/>
        <end position="249"/>
    </location>
</feature>
<dbReference type="EC" id="3.6.1.27" evidence="3 14"/>